<organism evidence="10 11">
    <name type="scientific">Pichia inconspicua</name>
    <dbReference type="NCBI Taxonomy" id="52247"/>
    <lineage>
        <taxon>Eukaryota</taxon>
        <taxon>Fungi</taxon>
        <taxon>Dikarya</taxon>
        <taxon>Ascomycota</taxon>
        <taxon>Saccharomycotina</taxon>
        <taxon>Pichiomycetes</taxon>
        <taxon>Pichiales</taxon>
        <taxon>Pichiaceae</taxon>
        <taxon>Pichia</taxon>
    </lineage>
</organism>
<dbReference type="Pfam" id="PF00443">
    <property type="entry name" value="UCH"/>
    <property type="match status" value="1"/>
</dbReference>
<evidence type="ECO:0000256" key="5">
    <source>
        <dbReference type="ARBA" id="ARBA00022786"/>
    </source>
</evidence>
<gene>
    <name evidence="10" type="ORF">CANINC_000460</name>
</gene>
<sequence>MRYTNSDHSTVSISSSLTTTLPSSKKPLLKQVLSLVHSNESRSQSKDPETIRVITALINLLTTDSAIESPQTIYKHYRIYKRSLNGGLIRPVGILRTPPHNEIQLIGMDNYLKTTCYLDALIVALFYSTSTFDYLLDRTPDPNLAPHLQDLIETLKSVMRFIVNLLRAGESISVSIMHQLLLVLNALGCDMALSGRQQDALQMFEFLAESLSLPLLTLKLDIIHTGTLDVNDDLKLIGERSLLISIPTTSGTSDREISLEECLNSYFNNSITVRRHLDQRKNTNLEPTELSSSMADTSSEINEYEKLGILKSSITTVTTENSQRSVSPTSTTPLRTGTPDTISTPLEQQRANFSSASVLTFSPTRKTEEYSEESETDAEPVIDSDVSFQNVSQKLERQRTRSSTLASVLNNVQVINPNKLTRRSSSVSNTEVTLPAWMYLQLLPYYTNPEVKLKLENHEEYYRRRLSRSQTLESASNMPYISAVGTAEQSHIDEKEAYFDTKFGSKRPLVPICLKRYTWNERGRPVKIKRRVSIPEIIRYPYFIAEDKKKDGYVDFQRSFDHKAPRGAFMLVLQSIVCHRGENVNSGHYVCIARRRPYESTGPTNEWILFNDLLHGREKAQRVTLEDAVANEDPYILFYEVVEIPNIDTTTINPPPGGREAYWSRKPSVVSSMSANSTLHEEPSHENSSAIHSLAMNLALTLSRSRRGGGGDEAGSASASSSVGDILDEYYWYSNEEDLLRVHSSTAVSEYSTTSEGSLRDQPEVSVMEVDTEEETVDGIDNNEFVESDIDYLDEKDEMHRIKSRIPSVSPSRDGTTATSNISTPAIPPVTAIDDVVCSDTEKKRRKGKVRKLFKKVFS</sequence>
<comment type="similarity">
    <text evidence="2">Belongs to the peptidase C19 family.</text>
</comment>
<dbReference type="EC" id="3.4.19.12" evidence="3"/>
<dbReference type="EMBL" id="SELW01000083">
    <property type="protein sequence ID" value="TID30938.1"/>
    <property type="molecule type" value="Genomic_DNA"/>
</dbReference>
<evidence type="ECO:0000256" key="3">
    <source>
        <dbReference type="ARBA" id="ARBA00012759"/>
    </source>
</evidence>
<evidence type="ECO:0000259" key="9">
    <source>
        <dbReference type="PROSITE" id="PS50235"/>
    </source>
</evidence>
<dbReference type="PANTHER" id="PTHR24006:SF722">
    <property type="entry name" value="UBIQUITIN CARBOXYL-TERMINAL HYDROLASE 48"/>
    <property type="match status" value="1"/>
</dbReference>
<evidence type="ECO:0000256" key="8">
    <source>
        <dbReference type="SAM" id="MobiDB-lite"/>
    </source>
</evidence>
<feature type="compositionally biased region" description="Polar residues" evidence="8">
    <location>
        <begin position="807"/>
        <end position="824"/>
    </location>
</feature>
<evidence type="ECO:0000256" key="6">
    <source>
        <dbReference type="ARBA" id="ARBA00022801"/>
    </source>
</evidence>
<evidence type="ECO:0000256" key="7">
    <source>
        <dbReference type="ARBA" id="ARBA00022807"/>
    </source>
</evidence>
<dbReference type="GO" id="GO:0016579">
    <property type="term" value="P:protein deubiquitination"/>
    <property type="evidence" value="ECO:0007669"/>
    <property type="project" value="InterPro"/>
</dbReference>
<name>A0A4T0X638_9ASCO</name>
<feature type="compositionally biased region" description="Low complexity" evidence="8">
    <location>
        <begin position="9"/>
        <end position="22"/>
    </location>
</feature>
<dbReference type="Proteomes" id="UP000307173">
    <property type="component" value="Unassembled WGS sequence"/>
</dbReference>
<dbReference type="GO" id="GO:0005634">
    <property type="term" value="C:nucleus"/>
    <property type="evidence" value="ECO:0007669"/>
    <property type="project" value="UniProtKB-SubCell"/>
</dbReference>
<keyword evidence="11" id="KW-1185">Reference proteome</keyword>
<dbReference type="SUPFAM" id="SSF54001">
    <property type="entry name" value="Cysteine proteinases"/>
    <property type="match status" value="1"/>
</dbReference>
<comment type="catalytic activity">
    <reaction evidence="1">
        <text>Thiol-dependent hydrolysis of ester, thioester, amide, peptide and isopeptide bonds formed by the C-terminal Gly of ubiquitin (a 76-residue protein attached to proteins as an intracellular targeting signal).</text>
        <dbReference type="EC" id="3.4.19.12"/>
    </reaction>
</comment>
<dbReference type="InterPro" id="IPR001394">
    <property type="entry name" value="Peptidase_C19_UCH"/>
</dbReference>
<feature type="domain" description="USP" evidence="9">
    <location>
        <begin position="106"/>
        <end position="642"/>
    </location>
</feature>
<dbReference type="STRING" id="52247.A0A4T0X638"/>
<keyword evidence="6" id="KW-0378">Hydrolase</keyword>
<accession>A0A4T0X638</accession>
<dbReference type="PROSITE" id="PS50235">
    <property type="entry name" value="USP_3"/>
    <property type="match status" value="1"/>
</dbReference>
<dbReference type="PANTHER" id="PTHR24006">
    <property type="entry name" value="UBIQUITIN CARBOXYL-TERMINAL HYDROLASE"/>
    <property type="match status" value="1"/>
</dbReference>
<evidence type="ECO:0000313" key="10">
    <source>
        <dbReference type="EMBL" id="TID30938.1"/>
    </source>
</evidence>
<evidence type="ECO:0000256" key="1">
    <source>
        <dbReference type="ARBA" id="ARBA00000707"/>
    </source>
</evidence>
<comment type="caution">
    <text evidence="10">The sequence shown here is derived from an EMBL/GenBank/DDBJ whole genome shotgun (WGS) entry which is preliminary data.</text>
</comment>
<dbReference type="InterPro" id="IPR038765">
    <property type="entry name" value="Papain-like_cys_pep_sf"/>
</dbReference>
<dbReference type="GO" id="GO:0004843">
    <property type="term" value="F:cysteine-type deubiquitinase activity"/>
    <property type="evidence" value="ECO:0007669"/>
    <property type="project" value="UniProtKB-EC"/>
</dbReference>
<dbReference type="GO" id="GO:0005829">
    <property type="term" value="C:cytosol"/>
    <property type="evidence" value="ECO:0007669"/>
    <property type="project" value="TreeGrafter"/>
</dbReference>
<dbReference type="AlphaFoldDB" id="A0A4T0X638"/>
<keyword evidence="7" id="KW-0788">Thiol protease</keyword>
<dbReference type="InterPro" id="IPR050164">
    <property type="entry name" value="Peptidase_C19"/>
</dbReference>
<reference evidence="10 11" key="1">
    <citation type="journal article" date="2019" name="Front. Genet.">
        <title>Whole-Genome Sequencing of the Opportunistic Yeast Pathogen Candida inconspicua Uncovers Its Hybrid Origin.</title>
        <authorList>
            <person name="Mixao V."/>
            <person name="Hansen A.P."/>
            <person name="Saus E."/>
            <person name="Boekhout T."/>
            <person name="Lass-Florl C."/>
            <person name="Gabaldon T."/>
        </authorList>
    </citation>
    <scope>NUCLEOTIDE SEQUENCE [LARGE SCALE GENOMIC DNA]</scope>
    <source>
        <strain evidence="10 11">CBS 180</strain>
    </source>
</reference>
<feature type="region of interest" description="Disordered" evidence="8">
    <location>
        <begin position="317"/>
        <end position="338"/>
    </location>
</feature>
<evidence type="ECO:0000256" key="2">
    <source>
        <dbReference type="ARBA" id="ARBA00009085"/>
    </source>
</evidence>
<protein>
    <recommendedName>
        <fullName evidence="3">ubiquitinyl hydrolase 1</fullName>
        <ecNumber evidence="3">3.4.19.12</ecNumber>
    </recommendedName>
</protein>
<dbReference type="GO" id="GO:0006508">
    <property type="term" value="P:proteolysis"/>
    <property type="evidence" value="ECO:0007669"/>
    <property type="project" value="UniProtKB-KW"/>
</dbReference>
<feature type="region of interest" description="Disordered" evidence="8">
    <location>
        <begin position="806"/>
        <end position="826"/>
    </location>
</feature>
<dbReference type="OrthoDB" id="6287070at2759"/>
<keyword evidence="4" id="KW-0645">Protease</keyword>
<evidence type="ECO:0000313" key="11">
    <source>
        <dbReference type="Proteomes" id="UP000307173"/>
    </source>
</evidence>
<dbReference type="InterPro" id="IPR028889">
    <property type="entry name" value="USP"/>
</dbReference>
<feature type="region of interest" description="Disordered" evidence="8">
    <location>
        <begin position="1"/>
        <end position="22"/>
    </location>
</feature>
<evidence type="ECO:0000256" key="4">
    <source>
        <dbReference type="ARBA" id="ARBA00022670"/>
    </source>
</evidence>
<proteinExistence type="inferred from homology"/>
<keyword evidence="5" id="KW-0833">Ubl conjugation pathway</keyword>
<dbReference type="Gene3D" id="3.90.70.10">
    <property type="entry name" value="Cysteine proteinases"/>
    <property type="match status" value="2"/>
</dbReference>